<feature type="transmembrane region" description="Helical" evidence="1">
    <location>
        <begin position="102"/>
        <end position="119"/>
    </location>
</feature>
<dbReference type="RefSeq" id="WP_201919615.1">
    <property type="nucleotide sequence ID" value="NZ_BAABAX010000005.1"/>
</dbReference>
<evidence type="ECO:0000313" key="2">
    <source>
        <dbReference type="EMBL" id="MBL0684053.1"/>
    </source>
</evidence>
<dbReference type="AlphaFoldDB" id="A0A936ZY32"/>
<comment type="caution">
    <text evidence="2">The sequence shown here is derived from an EMBL/GenBank/DDBJ whole genome shotgun (WGS) entry which is preliminary data.</text>
</comment>
<keyword evidence="1" id="KW-1133">Transmembrane helix</keyword>
<feature type="transmembrane region" description="Helical" evidence="1">
    <location>
        <begin position="39"/>
        <end position="61"/>
    </location>
</feature>
<name>A0A936ZY32_9FLAO</name>
<keyword evidence="1" id="KW-0812">Transmembrane</keyword>
<feature type="transmembrane region" description="Helical" evidence="1">
    <location>
        <begin position="68"/>
        <end position="90"/>
    </location>
</feature>
<keyword evidence="1" id="KW-0472">Membrane</keyword>
<feature type="transmembrane region" description="Helical" evidence="1">
    <location>
        <begin position="7"/>
        <end position="27"/>
    </location>
</feature>
<sequence>MNLKNIFFCILGILLGEIALILCTTIAQEVLFNGVNSRSSIAVIAFGGLLTFLAAVFAGLISRIIGRIYTITIPSVISFFIILEMTYLVFSDITKDPVWFDILAGIGLISGIWIGYHYLEIKDSFHTQTYYPDHL</sequence>
<protein>
    <submittedName>
        <fullName evidence="2">Uncharacterized protein</fullName>
    </submittedName>
</protein>
<organism evidence="2 3">
    <name type="scientific">Aquimarina mytili</name>
    <dbReference type="NCBI Taxonomy" id="874423"/>
    <lineage>
        <taxon>Bacteria</taxon>
        <taxon>Pseudomonadati</taxon>
        <taxon>Bacteroidota</taxon>
        <taxon>Flavobacteriia</taxon>
        <taxon>Flavobacteriales</taxon>
        <taxon>Flavobacteriaceae</taxon>
        <taxon>Aquimarina</taxon>
    </lineage>
</organism>
<dbReference type="EMBL" id="JAERQJ010000003">
    <property type="protein sequence ID" value="MBL0684053.1"/>
    <property type="molecule type" value="Genomic_DNA"/>
</dbReference>
<evidence type="ECO:0000256" key="1">
    <source>
        <dbReference type="SAM" id="Phobius"/>
    </source>
</evidence>
<keyword evidence="3" id="KW-1185">Reference proteome</keyword>
<evidence type="ECO:0000313" key="3">
    <source>
        <dbReference type="Proteomes" id="UP000651057"/>
    </source>
</evidence>
<accession>A0A936ZY32</accession>
<gene>
    <name evidence="2" type="ORF">JJQ60_11030</name>
</gene>
<proteinExistence type="predicted"/>
<reference evidence="2" key="1">
    <citation type="submission" date="2021-01" db="EMBL/GenBank/DDBJ databases">
        <authorList>
            <person name="Zhong Y.L."/>
        </authorList>
    </citation>
    <scope>NUCLEOTIDE SEQUENCE</scope>
    <source>
        <strain evidence="2">KCTC 23302</strain>
    </source>
</reference>
<dbReference type="Proteomes" id="UP000651057">
    <property type="component" value="Unassembled WGS sequence"/>
</dbReference>